<dbReference type="EMBL" id="CP023154">
    <property type="protein sequence ID" value="QEK78814.1"/>
    <property type="molecule type" value="Genomic_DNA"/>
</dbReference>
<dbReference type="GO" id="GO:0016779">
    <property type="term" value="F:nucleotidyltransferase activity"/>
    <property type="evidence" value="ECO:0007669"/>
    <property type="project" value="UniProtKB-KW"/>
</dbReference>
<protein>
    <submittedName>
        <fullName evidence="2">Phosphatidate cytidylyltransferase</fullName>
    </submittedName>
</protein>
<sequence length="202" mass="22184">MTLKIEIKRKALHMTGLTVPAVYLLFGKEVTVLFVSLALTVFLILEPFRTVEELRERIKKKLGIPEEIANKIEKEIESIAREHEKRGIGAHIYFAAASLIIVLLFPREVAIGSIAVATLGDAVAAIVGKSFGNHRFKNGKSIEGSLSHFIVGLLILFPLVGFKIAIIGAFVGTLAEFYEVPPDDNFSSQLIIAITLYLLGVR</sequence>
<dbReference type="InterPro" id="IPR037997">
    <property type="entry name" value="Dgk1-like"/>
</dbReference>
<reference evidence="2 3" key="1">
    <citation type="submission" date="2017-08" db="EMBL/GenBank/DDBJ databases">
        <title>Resequencing and Reannotation of the genome of Pyrococcus furiosus type strain DSM3638.</title>
        <authorList>
            <person name="Reichelt R.M."/>
            <person name="Bunk B."/>
        </authorList>
    </citation>
    <scope>NUCLEOTIDE SEQUENCE [LARGE SCALE GENOMIC DNA]</scope>
    <source>
        <strain evidence="2 3">DSM 3638</strain>
    </source>
</reference>
<feature type="transmembrane region" description="Helical" evidence="1">
    <location>
        <begin position="20"/>
        <end position="45"/>
    </location>
</feature>
<proteinExistence type="predicted"/>
<organism evidence="2 3">
    <name type="scientific">Pyrococcus furiosus (strain ATCC 43587 / DSM 3638 / JCM 8422 / Vc1)</name>
    <dbReference type="NCBI Taxonomy" id="186497"/>
    <lineage>
        <taxon>Archaea</taxon>
        <taxon>Methanobacteriati</taxon>
        <taxon>Methanobacteriota</taxon>
        <taxon>Thermococci</taxon>
        <taxon>Thermococcales</taxon>
        <taxon>Thermococcaceae</taxon>
        <taxon>Pyrococcus</taxon>
    </lineage>
</organism>
<keyword evidence="1" id="KW-0472">Membrane</keyword>
<evidence type="ECO:0000313" key="2">
    <source>
        <dbReference type="EMBL" id="QEK78814.1"/>
    </source>
</evidence>
<gene>
    <name evidence="2" type="ORF">PFDSM3638_05815</name>
</gene>
<evidence type="ECO:0000256" key="1">
    <source>
        <dbReference type="SAM" id="Phobius"/>
    </source>
</evidence>
<keyword evidence="1" id="KW-0812">Transmembrane</keyword>
<dbReference type="PANTHER" id="PTHR31303">
    <property type="entry name" value="CTP-DEPENDENT DIACYLGLYCEROL KINASE 1"/>
    <property type="match status" value="1"/>
</dbReference>
<keyword evidence="2" id="KW-0548">Nucleotidyltransferase</keyword>
<dbReference type="OrthoDB" id="107330at2157"/>
<dbReference type="PANTHER" id="PTHR31303:SF1">
    <property type="entry name" value="CTP-DEPENDENT DIACYLGLYCEROL KINASE 1"/>
    <property type="match status" value="1"/>
</dbReference>
<accession>A0A5C0XSJ1</accession>
<evidence type="ECO:0000313" key="3">
    <source>
        <dbReference type="Proteomes" id="UP000324354"/>
    </source>
</evidence>
<feature type="transmembrane region" description="Helical" evidence="1">
    <location>
        <begin position="111"/>
        <end position="128"/>
    </location>
</feature>
<feature type="transmembrane region" description="Helical" evidence="1">
    <location>
        <begin position="149"/>
        <end position="174"/>
    </location>
</feature>
<dbReference type="GeneID" id="13301765"/>
<dbReference type="Proteomes" id="UP000324354">
    <property type="component" value="Chromosome"/>
</dbReference>
<dbReference type="GeneID" id="41712969"/>
<feature type="transmembrane region" description="Helical" evidence="1">
    <location>
        <begin position="186"/>
        <end position="201"/>
    </location>
</feature>
<dbReference type="RefSeq" id="WP_011012300.1">
    <property type="nucleotide sequence ID" value="NC_003413.1"/>
</dbReference>
<name>A0A5C0XSJ1_PYRFU</name>
<dbReference type="GO" id="GO:0004143">
    <property type="term" value="F:ATP-dependent diacylglycerol kinase activity"/>
    <property type="evidence" value="ECO:0007669"/>
    <property type="project" value="InterPro"/>
</dbReference>
<keyword evidence="1" id="KW-1133">Transmembrane helix</keyword>
<keyword evidence="2" id="KW-0808">Transferase</keyword>
<feature type="transmembrane region" description="Helical" evidence="1">
    <location>
        <begin position="88"/>
        <end position="105"/>
    </location>
</feature>
<dbReference type="AlphaFoldDB" id="A0A5C0XSJ1"/>